<dbReference type="InterPro" id="IPR035500">
    <property type="entry name" value="NHR-like_dom_sf"/>
</dbReference>
<evidence type="ECO:0000313" key="5">
    <source>
        <dbReference type="EMBL" id="GMT21927.1"/>
    </source>
</evidence>
<dbReference type="InterPro" id="IPR000536">
    <property type="entry name" value="Nucl_hrmn_rcpt_lig-bd"/>
</dbReference>
<evidence type="ECO:0000256" key="1">
    <source>
        <dbReference type="ARBA" id="ARBA00023015"/>
    </source>
</evidence>
<organism evidence="5 6">
    <name type="scientific">Pristionchus fissidentatus</name>
    <dbReference type="NCBI Taxonomy" id="1538716"/>
    <lineage>
        <taxon>Eukaryota</taxon>
        <taxon>Metazoa</taxon>
        <taxon>Ecdysozoa</taxon>
        <taxon>Nematoda</taxon>
        <taxon>Chromadorea</taxon>
        <taxon>Rhabditida</taxon>
        <taxon>Rhabditina</taxon>
        <taxon>Diplogasteromorpha</taxon>
        <taxon>Diplogasteroidea</taxon>
        <taxon>Neodiplogasteridae</taxon>
        <taxon>Pristionchus</taxon>
    </lineage>
</organism>
<dbReference type="PANTHER" id="PTHR46011:SF6">
    <property type="entry name" value="HIGH ZINC ACTIVATED NUCLEAR RECEPTOR PROTEIN"/>
    <property type="match status" value="1"/>
</dbReference>
<dbReference type="AlphaFoldDB" id="A0AAV5VVC0"/>
<keyword evidence="1" id="KW-0805">Transcription regulation</keyword>
<feature type="non-terminal residue" evidence="5">
    <location>
        <position position="1"/>
    </location>
</feature>
<gene>
    <name evidence="5" type="ORF">PFISCL1PPCAC_13224</name>
</gene>
<evidence type="ECO:0000256" key="3">
    <source>
        <dbReference type="ARBA" id="ARBA00023170"/>
    </source>
</evidence>
<dbReference type="Proteomes" id="UP001432322">
    <property type="component" value="Unassembled WGS sequence"/>
</dbReference>
<evidence type="ECO:0000259" key="4">
    <source>
        <dbReference type="Pfam" id="PF00104"/>
    </source>
</evidence>
<feature type="non-terminal residue" evidence="5">
    <location>
        <position position="171"/>
    </location>
</feature>
<protein>
    <recommendedName>
        <fullName evidence="4">NR LBD domain-containing protein</fullName>
    </recommendedName>
</protein>
<evidence type="ECO:0000256" key="2">
    <source>
        <dbReference type="ARBA" id="ARBA00023163"/>
    </source>
</evidence>
<dbReference type="Pfam" id="PF00104">
    <property type="entry name" value="Hormone_recep"/>
    <property type="match status" value="1"/>
</dbReference>
<comment type="caution">
    <text evidence="5">The sequence shown here is derived from an EMBL/GenBank/DDBJ whole genome shotgun (WGS) entry which is preliminary data.</text>
</comment>
<feature type="domain" description="NR LBD" evidence="4">
    <location>
        <begin position="91"/>
        <end position="156"/>
    </location>
</feature>
<proteinExistence type="predicted"/>
<dbReference type="SUPFAM" id="SSF48508">
    <property type="entry name" value="Nuclear receptor ligand-binding domain"/>
    <property type="match status" value="1"/>
</dbReference>
<dbReference type="EMBL" id="BTSY01000004">
    <property type="protein sequence ID" value="GMT21927.1"/>
    <property type="molecule type" value="Genomic_DNA"/>
</dbReference>
<dbReference type="PANTHER" id="PTHR46011">
    <property type="entry name" value="NUCLEAR HORMONE RECEPTOR FAMILY MEMBER NHR-86-RELATED"/>
    <property type="match status" value="1"/>
</dbReference>
<evidence type="ECO:0000313" key="6">
    <source>
        <dbReference type="Proteomes" id="UP001432322"/>
    </source>
</evidence>
<accession>A0AAV5VVC0</accession>
<reference evidence="5" key="1">
    <citation type="submission" date="2023-10" db="EMBL/GenBank/DDBJ databases">
        <title>Genome assembly of Pristionchus species.</title>
        <authorList>
            <person name="Yoshida K."/>
            <person name="Sommer R.J."/>
        </authorList>
    </citation>
    <scope>NUCLEOTIDE SEQUENCE</scope>
    <source>
        <strain evidence="5">RS5133</strain>
    </source>
</reference>
<dbReference type="GO" id="GO:0003700">
    <property type="term" value="F:DNA-binding transcription factor activity"/>
    <property type="evidence" value="ECO:0007669"/>
    <property type="project" value="TreeGrafter"/>
</dbReference>
<dbReference type="GO" id="GO:0005634">
    <property type="term" value="C:nucleus"/>
    <property type="evidence" value="ECO:0007669"/>
    <property type="project" value="TreeGrafter"/>
</dbReference>
<sequence>QKLAPATYACIVSNGRIMFGGLLDFGRASFEDFEQLSPQSRIFQYFVVQRCSIVVNSLDGLYRAVHYFPDDNTGEFKKNMKRLGRVDKVHFKRVNPTREEFIALMGLAMWSDDISQVNDGLMQLVRRNRAAILDDLHKHYVVIGMPNYAARLGELVEEDMHIYRMMNMFNE</sequence>
<keyword evidence="3" id="KW-0675">Receptor</keyword>
<name>A0AAV5VVC0_9BILA</name>
<dbReference type="Gene3D" id="1.10.565.10">
    <property type="entry name" value="Retinoid X Receptor"/>
    <property type="match status" value="1"/>
</dbReference>
<keyword evidence="6" id="KW-1185">Reference proteome</keyword>
<keyword evidence="2" id="KW-0804">Transcription</keyword>